<evidence type="ECO:0000313" key="3">
    <source>
        <dbReference type="Proteomes" id="UP001161247"/>
    </source>
</evidence>
<feature type="transmembrane region" description="Helical" evidence="1">
    <location>
        <begin position="7"/>
        <end position="29"/>
    </location>
</feature>
<keyword evidence="1" id="KW-1133">Transmembrane helix</keyword>
<proteinExistence type="predicted"/>
<organism evidence="2 3">
    <name type="scientific">Oldenlandia corymbosa var. corymbosa</name>
    <dbReference type="NCBI Taxonomy" id="529605"/>
    <lineage>
        <taxon>Eukaryota</taxon>
        <taxon>Viridiplantae</taxon>
        <taxon>Streptophyta</taxon>
        <taxon>Embryophyta</taxon>
        <taxon>Tracheophyta</taxon>
        <taxon>Spermatophyta</taxon>
        <taxon>Magnoliopsida</taxon>
        <taxon>eudicotyledons</taxon>
        <taxon>Gunneridae</taxon>
        <taxon>Pentapetalae</taxon>
        <taxon>asterids</taxon>
        <taxon>lamiids</taxon>
        <taxon>Gentianales</taxon>
        <taxon>Rubiaceae</taxon>
        <taxon>Rubioideae</taxon>
        <taxon>Spermacoceae</taxon>
        <taxon>Hedyotis-Oldenlandia complex</taxon>
        <taxon>Oldenlandia</taxon>
    </lineage>
</organism>
<keyword evidence="3" id="KW-1185">Reference proteome</keyword>
<dbReference type="AlphaFoldDB" id="A0AAV1CVD5"/>
<dbReference type="Proteomes" id="UP001161247">
    <property type="component" value="Chromosome 3"/>
</dbReference>
<keyword evidence="1" id="KW-0812">Transmembrane</keyword>
<gene>
    <name evidence="2" type="ORF">OLC1_LOCUS9032</name>
</gene>
<keyword evidence="1" id="KW-0472">Membrane</keyword>
<name>A0AAV1CVD5_OLDCO</name>
<sequence>MAKTTKIIPVIIISFYLVFAQLWIGGFSLELEDSSVVFRPFANTSTNMNSSDGYSKMLPPTSIVRAGGFRKMLQIYCIPCPQSGCLDSDFCRVQCCPRCAQCPYTAACGGVYNCDECCAVNFPE</sequence>
<dbReference type="EMBL" id="OX459120">
    <property type="protein sequence ID" value="CAI9098925.1"/>
    <property type="molecule type" value="Genomic_DNA"/>
</dbReference>
<protein>
    <submittedName>
        <fullName evidence="2">OLC1v1035658C1</fullName>
    </submittedName>
</protein>
<evidence type="ECO:0000313" key="2">
    <source>
        <dbReference type="EMBL" id="CAI9098925.1"/>
    </source>
</evidence>
<accession>A0AAV1CVD5</accession>
<reference evidence="2" key="1">
    <citation type="submission" date="2023-03" db="EMBL/GenBank/DDBJ databases">
        <authorList>
            <person name="Julca I."/>
        </authorList>
    </citation>
    <scope>NUCLEOTIDE SEQUENCE</scope>
</reference>
<evidence type="ECO:0000256" key="1">
    <source>
        <dbReference type="SAM" id="Phobius"/>
    </source>
</evidence>